<dbReference type="EMBL" id="QNRX01000007">
    <property type="protein sequence ID" value="RBP65287.1"/>
    <property type="molecule type" value="Genomic_DNA"/>
</dbReference>
<dbReference type="Pfam" id="PF07963">
    <property type="entry name" value="N_methyl"/>
    <property type="match status" value="1"/>
</dbReference>
<dbReference type="RefSeq" id="WP_113920416.1">
    <property type="nucleotide sequence ID" value="NZ_QNRX01000007.1"/>
</dbReference>
<proteinExistence type="predicted"/>
<evidence type="ECO:0000313" key="2">
    <source>
        <dbReference type="EMBL" id="RBP65287.1"/>
    </source>
</evidence>
<protein>
    <submittedName>
        <fullName evidence="2">Prepilin-type N-terminal cleavage/methylation domain-containing protein</fullName>
    </submittedName>
</protein>
<keyword evidence="1" id="KW-0472">Membrane</keyword>
<evidence type="ECO:0000256" key="1">
    <source>
        <dbReference type="SAM" id="Phobius"/>
    </source>
</evidence>
<organism evidence="2 3">
    <name type="scientific">Alkalibaculum bacchi</name>
    <dbReference type="NCBI Taxonomy" id="645887"/>
    <lineage>
        <taxon>Bacteria</taxon>
        <taxon>Bacillati</taxon>
        <taxon>Bacillota</taxon>
        <taxon>Clostridia</taxon>
        <taxon>Eubacteriales</taxon>
        <taxon>Eubacteriaceae</taxon>
        <taxon>Alkalibaculum</taxon>
    </lineage>
</organism>
<dbReference type="NCBIfam" id="TIGR02532">
    <property type="entry name" value="IV_pilin_GFxxxE"/>
    <property type="match status" value="1"/>
</dbReference>
<keyword evidence="1" id="KW-0812">Transmembrane</keyword>
<dbReference type="InterPro" id="IPR012902">
    <property type="entry name" value="N_methyl_site"/>
</dbReference>
<comment type="caution">
    <text evidence="2">The sequence shown here is derived from an EMBL/GenBank/DDBJ whole genome shotgun (WGS) entry which is preliminary data.</text>
</comment>
<feature type="transmembrane region" description="Helical" evidence="1">
    <location>
        <begin position="12"/>
        <end position="35"/>
    </location>
</feature>
<dbReference type="PROSITE" id="PS00409">
    <property type="entry name" value="PROKAR_NTER_METHYL"/>
    <property type="match status" value="1"/>
</dbReference>
<dbReference type="OrthoDB" id="1780012at2"/>
<name>A0A366I7W3_9FIRM</name>
<reference evidence="2 3" key="1">
    <citation type="submission" date="2018-06" db="EMBL/GenBank/DDBJ databases">
        <title>Genomic Encyclopedia of Type Strains, Phase IV (KMG-IV): sequencing the most valuable type-strain genomes for metagenomic binning, comparative biology and taxonomic classification.</title>
        <authorList>
            <person name="Goeker M."/>
        </authorList>
    </citation>
    <scope>NUCLEOTIDE SEQUENCE [LARGE SCALE GENOMIC DNA]</scope>
    <source>
        <strain evidence="2 3">DSM 22112</strain>
    </source>
</reference>
<sequence>MDSNIRTLNKGFTLIELIISLFLMTLILGAVFYHFHFQYSSYENLYEDITSMEKLRFLSIQLEKQICNTSRIYVVEGTVYLRDIETPEYYNYYTLTNKILYKTKTHSDLKDIGLGSKSQIANKIENFFITYIDSKTIQLTIEVSEGEKKARLQKDISVLGQVTVIN</sequence>
<dbReference type="AlphaFoldDB" id="A0A366I7W3"/>
<keyword evidence="3" id="KW-1185">Reference proteome</keyword>
<accession>A0A366I7W3</accession>
<evidence type="ECO:0000313" key="3">
    <source>
        <dbReference type="Proteomes" id="UP000253490"/>
    </source>
</evidence>
<dbReference type="Proteomes" id="UP000253490">
    <property type="component" value="Unassembled WGS sequence"/>
</dbReference>
<keyword evidence="1" id="KW-1133">Transmembrane helix</keyword>
<gene>
    <name evidence="2" type="ORF">DES36_10724</name>
</gene>